<reference evidence="3 4" key="1">
    <citation type="journal article" date="2018" name="ISME J.">
        <title>A methanotrophic archaeon couples anaerobic oxidation of methane to Fe(III) reduction.</title>
        <authorList>
            <person name="Cai C."/>
            <person name="Leu A.O."/>
            <person name="Xie G.J."/>
            <person name="Guo J."/>
            <person name="Feng Y."/>
            <person name="Zhao J.X."/>
            <person name="Tyson G.W."/>
            <person name="Yuan Z."/>
            <person name="Hu S."/>
        </authorList>
    </citation>
    <scope>NUCLEOTIDE SEQUENCE [LARGE SCALE GENOMIC DNA]</scope>
    <source>
        <strain evidence="3">FeB_12</strain>
    </source>
</reference>
<evidence type="ECO:0000313" key="3">
    <source>
        <dbReference type="EMBL" id="PWB71253.1"/>
    </source>
</evidence>
<sequence length="144" mass="15238">MHFAGELAALSTALLWSFTAVFFSLAGKRIGSFNVNKIRLVFAALIYAAILLITTGSPYPTGLNSAQLFWLTLSGLIGLVIGDGCGFKSLVMIGPRVATLVMASAPIIATVIAWVFLGEKLKLIDLIGIAVTIAGITWVVAERK</sequence>
<feature type="transmembrane region" description="Helical" evidence="1">
    <location>
        <begin position="38"/>
        <end position="56"/>
    </location>
</feature>
<dbReference type="SUPFAM" id="SSF103481">
    <property type="entry name" value="Multidrug resistance efflux transporter EmrE"/>
    <property type="match status" value="1"/>
</dbReference>
<comment type="caution">
    <text evidence="3">The sequence shown here is derived from an EMBL/GenBank/DDBJ whole genome shotgun (WGS) entry which is preliminary data.</text>
</comment>
<keyword evidence="1" id="KW-0812">Transmembrane</keyword>
<evidence type="ECO:0000256" key="1">
    <source>
        <dbReference type="SAM" id="Phobius"/>
    </source>
</evidence>
<protein>
    <submittedName>
        <fullName evidence="3">EamA family transporter</fullName>
    </submittedName>
</protein>
<feature type="transmembrane region" description="Helical" evidence="1">
    <location>
        <begin position="68"/>
        <end position="85"/>
    </location>
</feature>
<dbReference type="Pfam" id="PF00892">
    <property type="entry name" value="EamA"/>
    <property type="match status" value="1"/>
</dbReference>
<feature type="non-terminal residue" evidence="3">
    <location>
        <position position="144"/>
    </location>
</feature>
<dbReference type="GO" id="GO:0016020">
    <property type="term" value="C:membrane"/>
    <property type="evidence" value="ECO:0007669"/>
    <property type="project" value="InterPro"/>
</dbReference>
<feature type="transmembrane region" description="Helical" evidence="1">
    <location>
        <begin position="97"/>
        <end position="117"/>
    </location>
</feature>
<feature type="transmembrane region" description="Helical" evidence="1">
    <location>
        <begin position="6"/>
        <end position="26"/>
    </location>
</feature>
<dbReference type="EMBL" id="PQAP01000120">
    <property type="protein sequence ID" value="PWB71253.1"/>
    <property type="molecule type" value="Genomic_DNA"/>
</dbReference>
<dbReference type="InterPro" id="IPR037185">
    <property type="entry name" value="EmrE-like"/>
</dbReference>
<accession>A0A855X5V6</accession>
<evidence type="ECO:0000313" key="4">
    <source>
        <dbReference type="Proteomes" id="UP000250918"/>
    </source>
</evidence>
<name>A0A855X5V6_9BACT</name>
<dbReference type="InterPro" id="IPR000620">
    <property type="entry name" value="EamA_dom"/>
</dbReference>
<dbReference type="AlphaFoldDB" id="A0A855X5V6"/>
<keyword evidence="1" id="KW-1133">Transmembrane helix</keyword>
<feature type="domain" description="EamA" evidence="2">
    <location>
        <begin position="5"/>
        <end position="140"/>
    </location>
</feature>
<dbReference type="PANTHER" id="PTHR22911">
    <property type="entry name" value="ACYL-MALONYL CONDENSING ENZYME-RELATED"/>
    <property type="match status" value="1"/>
</dbReference>
<dbReference type="PANTHER" id="PTHR22911:SF137">
    <property type="entry name" value="SOLUTE CARRIER FAMILY 35 MEMBER G2-RELATED"/>
    <property type="match status" value="1"/>
</dbReference>
<feature type="transmembrane region" description="Helical" evidence="1">
    <location>
        <begin position="123"/>
        <end position="141"/>
    </location>
</feature>
<evidence type="ECO:0000259" key="2">
    <source>
        <dbReference type="Pfam" id="PF00892"/>
    </source>
</evidence>
<organism evidence="3 4">
    <name type="scientific">candidate division GN15 bacterium</name>
    <dbReference type="NCBI Taxonomy" id="2072418"/>
    <lineage>
        <taxon>Bacteria</taxon>
        <taxon>candidate division GN15</taxon>
    </lineage>
</organism>
<dbReference type="Proteomes" id="UP000250918">
    <property type="component" value="Unassembled WGS sequence"/>
</dbReference>
<keyword evidence="1" id="KW-0472">Membrane</keyword>
<proteinExistence type="predicted"/>
<gene>
    <name evidence="3" type="ORF">C3F09_08115</name>
</gene>
<dbReference type="Gene3D" id="1.10.3730.20">
    <property type="match status" value="1"/>
</dbReference>